<dbReference type="AlphaFoldDB" id="A0A8H6JAL4"/>
<sequence length="204" mass="22410">MQESRPLPIIHMNGFPGTGKLTIARVLLGLFRDGAAKLVHNHLLINPADAVLDRDQPGYQNLRRQIRSAVFETLVDEESTHSSAYVFTDCQTGNELGVAVCEGYRECASRRGCDFVPVTLCCDEETNLARLAGDGRSAQGKLIDTALLKRFRGEGELYTFDENPTGLRLDVSRMSAEGAARTIFDYLVETAPCLKGQVKDSVDT</sequence>
<organism evidence="1 2">
    <name type="scientific">Colletotrichum sojae</name>
    <dbReference type="NCBI Taxonomy" id="2175907"/>
    <lineage>
        <taxon>Eukaryota</taxon>
        <taxon>Fungi</taxon>
        <taxon>Dikarya</taxon>
        <taxon>Ascomycota</taxon>
        <taxon>Pezizomycotina</taxon>
        <taxon>Sordariomycetes</taxon>
        <taxon>Hypocreomycetidae</taxon>
        <taxon>Glomerellales</taxon>
        <taxon>Glomerellaceae</taxon>
        <taxon>Colletotrichum</taxon>
        <taxon>Colletotrichum orchidearum species complex</taxon>
    </lineage>
</organism>
<dbReference type="Proteomes" id="UP000652219">
    <property type="component" value="Unassembled WGS sequence"/>
</dbReference>
<keyword evidence="2" id="KW-1185">Reference proteome</keyword>
<dbReference type="InterPro" id="IPR027417">
    <property type="entry name" value="P-loop_NTPase"/>
</dbReference>
<gene>
    <name evidence="1" type="ORF">CSOJ01_07049</name>
</gene>
<name>A0A8H6JAL4_9PEZI</name>
<reference evidence="1 2" key="1">
    <citation type="journal article" date="2020" name="Phytopathology">
        <title>Genome Sequence Resources of Colletotrichum truncatum, C. plurivorum, C. musicola, and C. sojae: Four Species Pathogenic to Soybean (Glycine max).</title>
        <authorList>
            <person name="Rogerio F."/>
            <person name="Boufleur T.R."/>
            <person name="Ciampi-Guillardi M."/>
            <person name="Sukno S.A."/>
            <person name="Thon M.R."/>
            <person name="Massola Junior N.S."/>
            <person name="Baroncelli R."/>
        </authorList>
    </citation>
    <scope>NUCLEOTIDE SEQUENCE [LARGE SCALE GENOMIC DNA]</scope>
    <source>
        <strain evidence="1 2">LFN0009</strain>
    </source>
</reference>
<evidence type="ECO:0000313" key="1">
    <source>
        <dbReference type="EMBL" id="KAF6809171.1"/>
    </source>
</evidence>
<dbReference type="EMBL" id="WIGN01000105">
    <property type="protein sequence ID" value="KAF6809171.1"/>
    <property type="molecule type" value="Genomic_DNA"/>
</dbReference>
<protein>
    <submittedName>
        <fullName evidence="1">Uncharacterized protein</fullName>
    </submittedName>
</protein>
<dbReference type="SUPFAM" id="SSF52540">
    <property type="entry name" value="P-loop containing nucleoside triphosphate hydrolases"/>
    <property type="match status" value="1"/>
</dbReference>
<dbReference type="Gene3D" id="3.40.50.300">
    <property type="entry name" value="P-loop containing nucleotide triphosphate hydrolases"/>
    <property type="match status" value="1"/>
</dbReference>
<accession>A0A8H6JAL4</accession>
<evidence type="ECO:0000313" key="2">
    <source>
        <dbReference type="Proteomes" id="UP000652219"/>
    </source>
</evidence>
<proteinExistence type="predicted"/>
<comment type="caution">
    <text evidence="1">The sequence shown here is derived from an EMBL/GenBank/DDBJ whole genome shotgun (WGS) entry which is preliminary data.</text>
</comment>